<evidence type="ECO:0000256" key="15">
    <source>
        <dbReference type="ARBA" id="ARBA00048238"/>
    </source>
</evidence>
<dbReference type="PROSITE" id="PS01050">
    <property type="entry name" value="YJEF_C_2"/>
    <property type="match status" value="1"/>
</dbReference>
<feature type="binding site" evidence="18">
    <location>
        <position position="150"/>
    </location>
    <ligand>
        <name>(6S)-NADPHX</name>
        <dbReference type="ChEBI" id="CHEBI:64076"/>
    </ligand>
</feature>
<comment type="cofactor">
    <cofactor evidence="17">
        <name>Mg(2+)</name>
        <dbReference type="ChEBI" id="CHEBI:18420"/>
    </cofactor>
</comment>
<dbReference type="PIRSF" id="PIRSF017184">
    <property type="entry name" value="Nnr"/>
    <property type="match status" value="1"/>
</dbReference>
<dbReference type="GO" id="GO:0052855">
    <property type="term" value="F:ADP-dependent NAD(P)H-hydrate dehydratase activity"/>
    <property type="evidence" value="ECO:0007669"/>
    <property type="project" value="UniProtKB-UniRule"/>
</dbReference>
<proteinExistence type="inferred from homology"/>
<evidence type="ECO:0000256" key="13">
    <source>
        <dbReference type="ARBA" id="ARBA00023268"/>
    </source>
</evidence>
<keyword evidence="6 17" id="KW-0547">Nucleotide-binding</keyword>
<evidence type="ECO:0000256" key="1">
    <source>
        <dbReference type="ARBA" id="ARBA00000013"/>
    </source>
</evidence>
<comment type="similarity">
    <text evidence="17">Belongs to the NnrD/CARKD family.</text>
</comment>
<accession>A0AA48HE49</accession>
<dbReference type="HAMAP" id="MF_01966">
    <property type="entry name" value="NADHX_epimerase"/>
    <property type="match status" value="1"/>
</dbReference>
<evidence type="ECO:0000256" key="14">
    <source>
        <dbReference type="ARBA" id="ARBA00025153"/>
    </source>
</evidence>
<evidence type="ECO:0000256" key="2">
    <source>
        <dbReference type="ARBA" id="ARBA00000909"/>
    </source>
</evidence>
<dbReference type="PANTHER" id="PTHR12592:SF0">
    <property type="entry name" value="ATP-DEPENDENT (S)-NAD(P)H-HYDRATE DEHYDRATASE"/>
    <property type="match status" value="1"/>
</dbReference>
<dbReference type="Proteomes" id="UP001333710">
    <property type="component" value="Chromosome"/>
</dbReference>
<comment type="similarity">
    <text evidence="18">Belongs to the NnrE/AIBP family.</text>
</comment>
<evidence type="ECO:0000256" key="19">
    <source>
        <dbReference type="PIRNR" id="PIRNR017184"/>
    </source>
</evidence>
<feature type="binding site" evidence="17">
    <location>
        <position position="447"/>
    </location>
    <ligand>
        <name>(6S)-NADPHX</name>
        <dbReference type="ChEBI" id="CHEBI:64076"/>
    </ligand>
</feature>
<keyword evidence="9 18" id="KW-0630">Potassium</keyword>
<feature type="binding site" evidence="18">
    <location>
        <begin position="139"/>
        <end position="145"/>
    </location>
    <ligand>
        <name>(6S)-NADPHX</name>
        <dbReference type="ChEBI" id="CHEBI:64076"/>
    </ligand>
</feature>
<comment type="catalytic activity">
    <reaction evidence="15 17 19">
        <text>(6S)-NADHX + ADP = AMP + phosphate + NADH + H(+)</text>
        <dbReference type="Rhea" id="RHEA:32223"/>
        <dbReference type="ChEBI" id="CHEBI:15378"/>
        <dbReference type="ChEBI" id="CHEBI:43474"/>
        <dbReference type="ChEBI" id="CHEBI:57945"/>
        <dbReference type="ChEBI" id="CHEBI:64074"/>
        <dbReference type="ChEBI" id="CHEBI:456215"/>
        <dbReference type="ChEBI" id="CHEBI:456216"/>
        <dbReference type="EC" id="4.2.1.136"/>
    </reaction>
</comment>
<dbReference type="InterPro" id="IPR029056">
    <property type="entry name" value="Ribokinase-like"/>
</dbReference>
<dbReference type="EC" id="4.2.1.136" evidence="19"/>
<keyword evidence="12 17" id="KW-0456">Lyase</keyword>
<feature type="binding site" evidence="18">
    <location>
        <position position="72"/>
    </location>
    <ligand>
        <name>K(+)</name>
        <dbReference type="ChEBI" id="CHEBI:29103"/>
    </ligand>
</feature>
<dbReference type="Gene3D" id="3.40.1190.20">
    <property type="match status" value="1"/>
</dbReference>
<comment type="subunit">
    <text evidence="17">Homotetramer.</text>
</comment>
<evidence type="ECO:0000259" key="20">
    <source>
        <dbReference type="PROSITE" id="PS51383"/>
    </source>
</evidence>
<feature type="binding site" evidence="17">
    <location>
        <position position="328"/>
    </location>
    <ligand>
        <name>(6S)-NADPHX</name>
        <dbReference type="ChEBI" id="CHEBI:64076"/>
    </ligand>
</feature>
<keyword evidence="23" id="KW-1185">Reference proteome</keyword>
<feature type="binding site" evidence="17">
    <location>
        <begin position="418"/>
        <end position="422"/>
    </location>
    <ligand>
        <name>AMP</name>
        <dbReference type="ChEBI" id="CHEBI:456215"/>
    </ligand>
</feature>
<dbReference type="InterPro" id="IPR036652">
    <property type="entry name" value="YjeF_N_dom_sf"/>
</dbReference>
<feature type="domain" description="YjeF N-terminal" evidence="21">
    <location>
        <begin position="23"/>
        <end position="225"/>
    </location>
</feature>
<gene>
    <name evidence="17" type="primary">nnrD</name>
    <name evidence="18" type="synonym">nnrE</name>
    <name evidence="22" type="ORF">MACH26_01770</name>
</gene>
<feature type="binding site" evidence="17">
    <location>
        <position position="269"/>
    </location>
    <ligand>
        <name>(6S)-NADPHX</name>
        <dbReference type="ChEBI" id="CHEBI:64076"/>
    </ligand>
</feature>
<dbReference type="PANTHER" id="PTHR12592">
    <property type="entry name" value="ATP-DEPENDENT (S)-NAD(P)H-HYDRATE DEHYDRATASE FAMILY MEMBER"/>
    <property type="match status" value="1"/>
</dbReference>
<comment type="cofactor">
    <cofactor evidence="18 19">
        <name>K(+)</name>
        <dbReference type="ChEBI" id="CHEBI:29103"/>
    </cofactor>
    <text evidence="18 19">Binds 1 potassium ion per subunit.</text>
</comment>
<comment type="catalytic activity">
    <reaction evidence="2 18 19">
        <text>(6R)-NADPHX = (6S)-NADPHX</text>
        <dbReference type="Rhea" id="RHEA:32227"/>
        <dbReference type="ChEBI" id="CHEBI:64076"/>
        <dbReference type="ChEBI" id="CHEBI:64077"/>
        <dbReference type="EC" id="5.1.99.6"/>
    </reaction>
</comment>
<evidence type="ECO:0000313" key="23">
    <source>
        <dbReference type="Proteomes" id="UP001333710"/>
    </source>
</evidence>
<dbReference type="NCBIfam" id="TIGR00196">
    <property type="entry name" value="yjeF_cterm"/>
    <property type="match status" value="1"/>
</dbReference>
<comment type="similarity">
    <text evidence="3 19">In the N-terminal section; belongs to the NnrE/AIBP family.</text>
</comment>
<dbReference type="GO" id="GO:0005524">
    <property type="term" value="F:ATP binding"/>
    <property type="evidence" value="ECO:0007669"/>
    <property type="project" value="UniProtKB-UniRule"/>
</dbReference>
<dbReference type="Pfam" id="PF03853">
    <property type="entry name" value="YjeF_N"/>
    <property type="match status" value="1"/>
</dbReference>
<dbReference type="CDD" id="cd01171">
    <property type="entry name" value="YXKO-related"/>
    <property type="match status" value="1"/>
</dbReference>
<organism evidence="22 23">
    <name type="scientific">Planctobacterium marinum</name>
    <dbReference type="NCBI Taxonomy" id="1631968"/>
    <lineage>
        <taxon>Bacteria</taxon>
        <taxon>Pseudomonadati</taxon>
        <taxon>Pseudomonadota</taxon>
        <taxon>Gammaproteobacteria</taxon>
        <taxon>Alteromonadales</taxon>
        <taxon>Alteromonadaceae</taxon>
        <taxon>Planctobacterium</taxon>
    </lineage>
</organism>
<evidence type="ECO:0000256" key="3">
    <source>
        <dbReference type="ARBA" id="ARBA00006001"/>
    </source>
</evidence>
<comment type="catalytic activity">
    <reaction evidence="1 18 19">
        <text>(6R)-NADHX = (6S)-NADHX</text>
        <dbReference type="Rhea" id="RHEA:32215"/>
        <dbReference type="ChEBI" id="CHEBI:64074"/>
        <dbReference type="ChEBI" id="CHEBI:64075"/>
        <dbReference type="EC" id="5.1.99.6"/>
    </reaction>
</comment>
<dbReference type="InterPro" id="IPR017953">
    <property type="entry name" value="Carbohydrate_kinase_pred_CS"/>
</dbReference>
<dbReference type="Gene3D" id="3.40.50.10260">
    <property type="entry name" value="YjeF N-terminal domain"/>
    <property type="match status" value="1"/>
</dbReference>
<dbReference type="InterPro" id="IPR030677">
    <property type="entry name" value="Nnr"/>
</dbReference>
<dbReference type="NCBIfam" id="TIGR00197">
    <property type="entry name" value="yjeF_nterm"/>
    <property type="match status" value="1"/>
</dbReference>
<comment type="similarity">
    <text evidence="4 19">In the C-terminal section; belongs to the NnrD/CARKD family.</text>
</comment>
<dbReference type="EC" id="5.1.99.6" evidence="19"/>
<dbReference type="PROSITE" id="PS51385">
    <property type="entry name" value="YJEF_N"/>
    <property type="match status" value="1"/>
</dbReference>
<feature type="binding site" evidence="18">
    <location>
        <position position="171"/>
    </location>
    <ligand>
        <name>K(+)</name>
        <dbReference type="ChEBI" id="CHEBI:29103"/>
    </ligand>
</feature>
<dbReference type="PROSITE" id="PS01049">
    <property type="entry name" value="YJEF_C_1"/>
    <property type="match status" value="1"/>
</dbReference>
<dbReference type="PROSITE" id="PS51383">
    <property type="entry name" value="YJEF_C_3"/>
    <property type="match status" value="1"/>
</dbReference>
<dbReference type="GO" id="GO:0046496">
    <property type="term" value="P:nicotinamide nucleotide metabolic process"/>
    <property type="evidence" value="ECO:0007669"/>
    <property type="project" value="UniProtKB-UniRule"/>
</dbReference>
<feature type="binding site" evidence="18">
    <location>
        <position position="135"/>
    </location>
    <ligand>
        <name>K(+)</name>
        <dbReference type="ChEBI" id="CHEBI:29103"/>
    </ligand>
</feature>
<dbReference type="GO" id="GO:0046872">
    <property type="term" value="F:metal ion binding"/>
    <property type="evidence" value="ECO:0007669"/>
    <property type="project" value="UniProtKB-UniRule"/>
</dbReference>
<keyword evidence="11 18" id="KW-0413">Isomerase</keyword>
<dbReference type="SUPFAM" id="SSF53613">
    <property type="entry name" value="Ribokinase-like"/>
    <property type="match status" value="1"/>
</dbReference>
<dbReference type="GO" id="GO:0052856">
    <property type="term" value="F:NAD(P)HX epimerase activity"/>
    <property type="evidence" value="ECO:0007669"/>
    <property type="project" value="UniProtKB-UniRule"/>
</dbReference>
<evidence type="ECO:0000256" key="7">
    <source>
        <dbReference type="ARBA" id="ARBA00022840"/>
    </source>
</evidence>
<feature type="domain" description="YjeF C-terminal" evidence="20">
    <location>
        <begin position="234"/>
        <end position="506"/>
    </location>
</feature>
<keyword evidence="13" id="KW-0511">Multifunctional enzyme</keyword>
<dbReference type="HAMAP" id="MF_01965">
    <property type="entry name" value="NADHX_dehydratase"/>
    <property type="match status" value="1"/>
</dbReference>
<dbReference type="AlphaFoldDB" id="A0AA48HE49"/>
<dbReference type="SUPFAM" id="SSF64153">
    <property type="entry name" value="YjeF N-terminal domain-like"/>
    <property type="match status" value="1"/>
</dbReference>
<feature type="binding site" evidence="17">
    <location>
        <position position="446"/>
    </location>
    <ligand>
        <name>AMP</name>
        <dbReference type="ChEBI" id="CHEBI:456215"/>
    </ligand>
</feature>
<reference evidence="22" key="1">
    <citation type="submission" date="2023-01" db="EMBL/GenBank/DDBJ databases">
        <title>Complete genome sequence of Planctobacterium marinum strain Dej080120_11.</title>
        <authorList>
            <person name="Ueki S."/>
            <person name="Maruyama F."/>
        </authorList>
    </citation>
    <scope>NUCLEOTIDE SEQUENCE</scope>
    <source>
        <strain evidence="22">Dej080120_11</strain>
    </source>
</reference>
<dbReference type="InterPro" id="IPR000631">
    <property type="entry name" value="CARKD"/>
</dbReference>
<keyword evidence="8 17" id="KW-0521">NADP</keyword>
<feature type="binding site" evidence="17">
    <location>
        <position position="381"/>
    </location>
    <ligand>
        <name>(6S)-NADPHX</name>
        <dbReference type="ChEBI" id="CHEBI:64076"/>
    </ligand>
</feature>
<evidence type="ECO:0000256" key="12">
    <source>
        <dbReference type="ARBA" id="ARBA00023239"/>
    </source>
</evidence>
<evidence type="ECO:0000256" key="9">
    <source>
        <dbReference type="ARBA" id="ARBA00022958"/>
    </source>
</evidence>
<dbReference type="RefSeq" id="WP_338290460.1">
    <property type="nucleotide sequence ID" value="NZ_AP027272.1"/>
</dbReference>
<protein>
    <recommendedName>
        <fullName evidence="19">Bifunctional NAD(P)H-hydrate repair enzyme</fullName>
    </recommendedName>
    <alternativeName>
        <fullName evidence="19">Nicotinamide nucleotide repair protein</fullName>
    </alternativeName>
    <domain>
        <recommendedName>
            <fullName evidence="19">ADP-dependent (S)-NAD(P)H-hydrate dehydratase</fullName>
            <ecNumber evidence="19">4.2.1.136</ecNumber>
        </recommendedName>
        <alternativeName>
            <fullName evidence="19">ADP-dependent NAD(P)HX dehydratase</fullName>
        </alternativeName>
    </domain>
    <domain>
        <recommendedName>
            <fullName evidence="19">NAD(P)H-hydrate epimerase</fullName>
            <ecNumber evidence="19">5.1.99.6</ecNumber>
        </recommendedName>
    </domain>
</protein>
<dbReference type="GO" id="GO:0110051">
    <property type="term" value="P:metabolite repair"/>
    <property type="evidence" value="ECO:0007669"/>
    <property type="project" value="TreeGrafter"/>
</dbReference>
<dbReference type="EMBL" id="AP027272">
    <property type="protein sequence ID" value="BDX04656.1"/>
    <property type="molecule type" value="Genomic_DNA"/>
</dbReference>
<comment type="catalytic activity">
    <reaction evidence="16 17 19">
        <text>(6S)-NADPHX + ADP = AMP + phosphate + NADPH + H(+)</text>
        <dbReference type="Rhea" id="RHEA:32235"/>
        <dbReference type="ChEBI" id="CHEBI:15378"/>
        <dbReference type="ChEBI" id="CHEBI:43474"/>
        <dbReference type="ChEBI" id="CHEBI:57783"/>
        <dbReference type="ChEBI" id="CHEBI:64076"/>
        <dbReference type="ChEBI" id="CHEBI:456215"/>
        <dbReference type="ChEBI" id="CHEBI:456216"/>
        <dbReference type="EC" id="4.2.1.136"/>
    </reaction>
</comment>
<evidence type="ECO:0000256" key="11">
    <source>
        <dbReference type="ARBA" id="ARBA00023235"/>
    </source>
</evidence>
<comment type="function">
    <text evidence="18">Catalyzes the epimerization of the S- and R-forms of NAD(P)HX, a damaged form of NAD(P)H that is a result of enzymatic or heat-dependent hydration. This is a prerequisite for the S-specific NAD(P)H-hydrate dehydratase to allow the repair of both epimers of NAD(P)HX.</text>
</comment>
<evidence type="ECO:0000259" key="21">
    <source>
        <dbReference type="PROSITE" id="PS51385"/>
    </source>
</evidence>
<dbReference type="InterPro" id="IPR004443">
    <property type="entry name" value="YjeF_N_dom"/>
</dbReference>
<evidence type="ECO:0000256" key="16">
    <source>
        <dbReference type="ARBA" id="ARBA00049209"/>
    </source>
</evidence>
<keyword evidence="5 18" id="KW-0479">Metal-binding</keyword>
<evidence type="ECO:0000313" key="22">
    <source>
        <dbReference type="EMBL" id="BDX04656.1"/>
    </source>
</evidence>
<evidence type="ECO:0000256" key="6">
    <source>
        <dbReference type="ARBA" id="ARBA00022741"/>
    </source>
</evidence>
<evidence type="ECO:0000256" key="10">
    <source>
        <dbReference type="ARBA" id="ARBA00023027"/>
    </source>
</evidence>
<comment type="function">
    <text evidence="14 19">Bifunctional enzyme that catalyzes the epimerization of the S- and R-forms of NAD(P)HX and the dehydration of the S-form of NAD(P)HX at the expense of ADP, which is converted to AMP. This allows the repair of both epimers of NAD(P)HX, a damaged form of NAD(P)H that is a result of enzymatic or heat-dependent hydration.</text>
</comment>
<evidence type="ECO:0000256" key="18">
    <source>
        <dbReference type="HAMAP-Rule" id="MF_01966"/>
    </source>
</evidence>
<sequence length="510" mass="54371">MKTFKNLFQRESLAHNIYTADQVRLVEPRAAELAGVAMYQLMENAGRAVFSLLTATYPEAQRIIVLAGHGNNGGDAYVVARLAIEAGLHCALCELGNPDKLSADASLARTKWLAAQGAQLDIGKLQLSDFDVCVDGMLGTGVSGVVRAPYADVIARLNDQTIPVVSIDIPSGMHADTGVANGIAVQANHTCTFIGIKSGLKTGQGKQLCGQLHFDDLGVGKEFQRLAQQIAKVVDFRNMPAFPGRKINSHKGMMGKLLCIGGNEQYGGAIRLTAEAALRTGTGLVKVFCHEASRQTVNNTRPEIMVETRTEQLQQTLGWSDAIVIGPGLGQDSWSIKVLEAALSHCLEQHKHLVIDADALNLIAEHQRLVIPQNLAIITPHSGEAARLLKVTATEVESDRYKAATRLTQTFKTVSVLKGPGTLITSQGNTWVCENGNPGMATGGMGDVLSGVLGALLSKGISNRLSALYGVCLHSHAADIAAQENGEIGLLASDLFPYIRKLVNTEKTDA</sequence>
<comment type="function">
    <text evidence="17">Catalyzes the dehydration of the S-form of NAD(P)HX at the expense of ADP, which is converted to AMP. Together with NAD(P)HX epimerase, which catalyzes the epimerization of the S- and R-forms, the enzyme allows the repair of both epimers of NAD(P)HX, a damaged form of NAD(P)H that is a result of enzymatic or heat-dependent hydration.</text>
</comment>
<feature type="binding site" evidence="18">
    <location>
        <position position="168"/>
    </location>
    <ligand>
        <name>(6S)-NADPHX</name>
        <dbReference type="ChEBI" id="CHEBI:64076"/>
    </ligand>
</feature>
<feature type="binding site" evidence="18">
    <location>
        <begin position="71"/>
        <end position="75"/>
    </location>
    <ligand>
        <name>(6S)-NADPHX</name>
        <dbReference type="ChEBI" id="CHEBI:64076"/>
    </ligand>
</feature>
<name>A0AA48HE49_9ALTE</name>
<evidence type="ECO:0000256" key="17">
    <source>
        <dbReference type="HAMAP-Rule" id="MF_01965"/>
    </source>
</evidence>
<evidence type="ECO:0000256" key="5">
    <source>
        <dbReference type="ARBA" id="ARBA00022723"/>
    </source>
</evidence>
<evidence type="ECO:0000256" key="8">
    <source>
        <dbReference type="ARBA" id="ARBA00022857"/>
    </source>
</evidence>
<dbReference type="Pfam" id="PF01256">
    <property type="entry name" value="Carb_kinase"/>
    <property type="match status" value="1"/>
</dbReference>
<evidence type="ECO:0000256" key="4">
    <source>
        <dbReference type="ARBA" id="ARBA00009524"/>
    </source>
</evidence>
<keyword evidence="10 17" id="KW-0520">NAD</keyword>
<dbReference type="KEGG" id="pmaw:MACH26_01770"/>
<keyword evidence="7 17" id="KW-0067">ATP-binding</keyword>